<sequence>MLRAFSALKRNKRMERLKARSPQHIWAQTPGNYETDVTHGHTAQRENVDGNGGRAPARRAFPSELDVFHATGHSGARGSEETTAGEAAERRDAGNAVSAEEEEGGEEERRRGGEEERRRGGEGTGDLTALLLPA</sequence>
<gene>
    <name evidence="2" type="ORF">OJAV_G00000460</name>
</gene>
<protein>
    <submittedName>
        <fullName evidence="2">Uncharacterized protein</fullName>
    </submittedName>
</protein>
<feature type="compositionally biased region" description="Basic and acidic residues" evidence="1">
    <location>
        <begin position="107"/>
        <end position="121"/>
    </location>
</feature>
<accession>A0A3S2N713</accession>
<reference evidence="2 3" key="2">
    <citation type="submission" date="2019-01" db="EMBL/GenBank/DDBJ databases">
        <title>A chromosome length genome reference of the Java medaka (oryzias javanicus).</title>
        <authorList>
            <person name="Herpin A."/>
            <person name="Takehana Y."/>
            <person name="Naruse K."/>
            <person name="Ansai S."/>
            <person name="Kawaguchi M."/>
        </authorList>
    </citation>
    <scope>NUCLEOTIDE SEQUENCE [LARGE SCALE GENOMIC DNA]</scope>
    <source>
        <strain evidence="2">RS831</strain>
        <tissue evidence="2">Whole body</tissue>
    </source>
</reference>
<organism evidence="2 3">
    <name type="scientific">Oryzias javanicus</name>
    <name type="common">Javanese ricefish</name>
    <name type="synonym">Aplocheilus javanicus</name>
    <dbReference type="NCBI Taxonomy" id="123683"/>
    <lineage>
        <taxon>Eukaryota</taxon>
        <taxon>Metazoa</taxon>
        <taxon>Chordata</taxon>
        <taxon>Craniata</taxon>
        <taxon>Vertebrata</taxon>
        <taxon>Euteleostomi</taxon>
        <taxon>Actinopterygii</taxon>
        <taxon>Neopterygii</taxon>
        <taxon>Teleostei</taxon>
        <taxon>Neoteleostei</taxon>
        <taxon>Acanthomorphata</taxon>
        <taxon>Ovalentaria</taxon>
        <taxon>Atherinomorphae</taxon>
        <taxon>Beloniformes</taxon>
        <taxon>Adrianichthyidae</taxon>
        <taxon>Oryziinae</taxon>
        <taxon>Oryzias</taxon>
    </lineage>
</organism>
<feature type="compositionally biased region" description="Basic and acidic residues" evidence="1">
    <location>
        <begin position="36"/>
        <end position="48"/>
    </location>
</feature>
<evidence type="ECO:0000313" key="3">
    <source>
        <dbReference type="Proteomes" id="UP000283210"/>
    </source>
</evidence>
<proteinExistence type="predicted"/>
<reference evidence="2 3" key="1">
    <citation type="submission" date="2018-11" db="EMBL/GenBank/DDBJ databases">
        <authorList>
            <person name="Lopez-Roques C."/>
            <person name="Donnadieu C."/>
            <person name="Bouchez O."/>
            <person name="Klopp C."/>
            <person name="Cabau C."/>
            <person name="Zahm M."/>
        </authorList>
    </citation>
    <scope>NUCLEOTIDE SEQUENCE [LARGE SCALE GENOMIC DNA]</scope>
    <source>
        <strain evidence="2">RS831</strain>
        <tissue evidence="2">Whole body</tissue>
    </source>
</reference>
<name>A0A3S2N713_ORYJA</name>
<dbReference type="Proteomes" id="UP000283210">
    <property type="component" value="Chromosome 1"/>
</dbReference>
<dbReference type="EMBL" id="CM012437">
    <property type="protein sequence ID" value="RVE75615.1"/>
    <property type="molecule type" value="Genomic_DNA"/>
</dbReference>
<dbReference type="AlphaFoldDB" id="A0A3S2N713"/>
<evidence type="ECO:0000256" key="1">
    <source>
        <dbReference type="SAM" id="MobiDB-lite"/>
    </source>
</evidence>
<keyword evidence="3" id="KW-1185">Reference proteome</keyword>
<evidence type="ECO:0000313" key="2">
    <source>
        <dbReference type="EMBL" id="RVE75615.1"/>
    </source>
</evidence>
<feature type="region of interest" description="Disordered" evidence="1">
    <location>
        <begin position="70"/>
        <end position="134"/>
    </location>
</feature>
<feature type="region of interest" description="Disordered" evidence="1">
    <location>
        <begin position="19"/>
        <end position="58"/>
    </location>
</feature>